<keyword evidence="3" id="KW-1185">Reference proteome</keyword>
<organism evidence="2 3">
    <name type="scientific">Dendrobium nobile</name>
    <name type="common">Orchid</name>
    <dbReference type="NCBI Taxonomy" id="94219"/>
    <lineage>
        <taxon>Eukaryota</taxon>
        <taxon>Viridiplantae</taxon>
        <taxon>Streptophyta</taxon>
        <taxon>Embryophyta</taxon>
        <taxon>Tracheophyta</taxon>
        <taxon>Spermatophyta</taxon>
        <taxon>Magnoliopsida</taxon>
        <taxon>Liliopsida</taxon>
        <taxon>Asparagales</taxon>
        <taxon>Orchidaceae</taxon>
        <taxon>Epidendroideae</taxon>
        <taxon>Malaxideae</taxon>
        <taxon>Dendrobiinae</taxon>
        <taxon>Dendrobium</taxon>
    </lineage>
</organism>
<reference evidence="2" key="1">
    <citation type="journal article" date="2022" name="Front. Genet.">
        <title>Chromosome-Scale Assembly of the Dendrobium nobile Genome Provides Insights Into the Molecular Mechanism of the Biosynthesis of the Medicinal Active Ingredient of Dendrobium.</title>
        <authorList>
            <person name="Xu Q."/>
            <person name="Niu S.-C."/>
            <person name="Li K.-L."/>
            <person name="Zheng P.-J."/>
            <person name="Zhang X.-J."/>
            <person name="Jia Y."/>
            <person name="Liu Y."/>
            <person name="Niu Y.-X."/>
            <person name="Yu L.-H."/>
            <person name="Chen D.-F."/>
            <person name="Zhang G.-Q."/>
        </authorList>
    </citation>
    <scope>NUCLEOTIDE SEQUENCE</scope>
    <source>
        <tissue evidence="2">Leaf</tissue>
    </source>
</reference>
<evidence type="ECO:0000256" key="1">
    <source>
        <dbReference type="SAM" id="Phobius"/>
    </source>
</evidence>
<comment type="caution">
    <text evidence="2">The sequence shown here is derived from an EMBL/GenBank/DDBJ whole genome shotgun (WGS) entry which is preliminary data.</text>
</comment>
<dbReference type="Proteomes" id="UP000829196">
    <property type="component" value="Unassembled WGS sequence"/>
</dbReference>
<feature type="transmembrane region" description="Helical" evidence="1">
    <location>
        <begin position="71"/>
        <end position="92"/>
    </location>
</feature>
<keyword evidence="1" id="KW-0472">Membrane</keyword>
<evidence type="ECO:0000313" key="2">
    <source>
        <dbReference type="EMBL" id="KAI0499216.1"/>
    </source>
</evidence>
<keyword evidence="1" id="KW-1133">Transmembrane helix</keyword>
<sequence length="111" mass="12730">MLILSKQVLELRGSCRPSSFQNHEGQTSLWSSMELPLFRTYFDSMWLMICASIFLHCCLCFHEFSDSTRLGIVVAIFIGFLLPELDFIGLMVDSTFGVSLVYNALMLQYEK</sequence>
<dbReference type="AlphaFoldDB" id="A0A8T3ARF0"/>
<evidence type="ECO:0000313" key="3">
    <source>
        <dbReference type="Proteomes" id="UP000829196"/>
    </source>
</evidence>
<dbReference type="EMBL" id="JAGYWB010000014">
    <property type="protein sequence ID" value="KAI0499216.1"/>
    <property type="molecule type" value="Genomic_DNA"/>
</dbReference>
<feature type="transmembrane region" description="Helical" evidence="1">
    <location>
        <begin position="45"/>
        <end position="64"/>
    </location>
</feature>
<keyword evidence="1" id="KW-0812">Transmembrane</keyword>
<gene>
    <name evidence="2" type="ORF">KFK09_020119</name>
</gene>
<protein>
    <submittedName>
        <fullName evidence="2">Uncharacterized protein</fullName>
    </submittedName>
</protein>
<proteinExistence type="predicted"/>
<accession>A0A8T3ARF0</accession>
<name>A0A8T3ARF0_DENNO</name>